<gene>
    <name evidence="1" type="ORF">H4R21_000053</name>
</gene>
<name>A0ACC1LIQ8_9FUNG</name>
<reference evidence="1" key="1">
    <citation type="submission" date="2022-07" db="EMBL/GenBank/DDBJ databases">
        <title>Phylogenomic reconstructions and comparative analyses of Kickxellomycotina fungi.</title>
        <authorList>
            <person name="Reynolds N.K."/>
            <person name="Stajich J.E."/>
            <person name="Barry K."/>
            <person name="Grigoriev I.V."/>
            <person name="Crous P."/>
            <person name="Smith M.E."/>
        </authorList>
    </citation>
    <scope>NUCLEOTIDE SEQUENCE</scope>
    <source>
        <strain evidence="1">BCRC 34780</strain>
    </source>
</reference>
<protein>
    <submittedName>
        <fullName evidence="1">Uncharacterized protein</fullName>
    </submittedName>
</protein>
<organism evidence="1 2">
    <name type="scientific">Coemansia helicoidea</name>
    <dbReference type="NCBI Taxonomy" id="1286919"/>
    <lineage>
        <taxon>Eukaryota</taxon>
        <taxon>Fungi</taxon>
        <taxon>Fungi incertae sedis</taxon>
        <taxon>Zoopagomycota</taxon>
        <taxon>Kickxellomycotina</taxon>
        <taxon>Kickxellomycetes</taxon>
        <taxon>Kickxellales</taxon>
        <taxon>Kickxellaceae</taxon>
        <taxon>Coemansia</taxon>
    </lineage>
</organism>
<sequence>GLLAINRIVQNARGSESLELSINDRMLPVGPESITCTALTHLSVSGPTSADISIPEADVDAVVEPLHTSLNGLALNYNTRGQSPDMTVVVAVAKYVLLRIPSLTELLAAQVPKSPVASFVEEYASRYPRLSGVKLKLNESGGSDNTRHGFCA</sequence>
<keyword evidence="2" id="KW-1185">Reference proteome</keyword>
<feature type="non-terminal residue" evidence="1">
    <location>
        <position position="1"/>
    </location>
</feature>
<evidence type="ECO:0000313" key="1">
    <source>
        <dbReference type="EMBL" id="KAJ2808464.1"/>
    </source>
</evidence>
<accession>A0ACC1LIQ8</accession>
<dbReference type="EMBL" id="JANBUN010000001">
    <property type="protein sequence ID" value="KAJ2808464.1"/>
    <property type="molecule type" value="Genomic_DNA"/>
</dbReference>
<proteinExistence type="predicted"/>
<comment type="caution">
    <text evidence="1">The sequence shown here is derived from an EMBL/GenBank/DDBJ whole genome shotgun (WGS) entry which is preliminary data.</text>
</comment>
<dbReference type="Proteomes" id="UP001140087">
    <property type="component" value="Unassembled WGS sequence"/>
</dbReference>
<evidence type="ECO:0000313" key="2">
    <source>
        <dbReference type="Proteomes" id="UP001140087"/>
    </source>
</evidence>